<dbReference type="NCBIfam" id="TIGR02385">
    <property type="entry name" value="RelE_StbE"/>
    <property type="match status" value="1"/>
</dbReference>
<protein>
    <submittedName>
        <fullName evidence="2">Type II toxin-antitoxin system mRNA interferase toxin, RelE/StbE family</fullName>
    </submittedName>
</protein>
<name>A0A2M6YF23_9BACT</name>
<dbReference type="Proteomes" id="UP000231669">
    <property type="component" value="Unassembled WGS sequence"/>
</dbReference>
<dbReference type="SUPFAM" id="SSF143011">
    <property type="entry name" value="RelE-like"/>
    <property type="match status" value="1"/>
</dbReference>
<keyword evidence="1" id="KW-1277">Toxin-antitoxin system</keyword>
<dbReference type="InterPro" id="IPR035093">
    <property type="entry name" value="RelE/ParE_toxin_dom_sf"/>
</dbReference>
<gene>
    <name evidence="2" type="ORF">COT08_00575</name>
</gene>
<sequence length="86" mass="10473">MKIYYSSKFASKYRKLPQQVKILMREKQDIFFKNPFDPKLKTHKLAGKLKGFWSFSIDKKYRIRFEFLGKQTIRLHSVGTHNIYRK</sequence>
<evidence type="ECO:0000313" key="2">
    <source>
        <dbReference type="EMBL" id="PIU28753.1"/>
    </source>
</evidence>
<organism evidence="2 3">
    <name type="scientific">Candidatus Woesebacteria bacterium CG07_land_8_20_14_0_80_44_9</name>
    <dbReference type="NCBI Taxonomy" id="1975058"/>
    <lineage>
        <taxon>Bacteria</taxon>
        <taxon>Candidatus Woeseibacteriota</taxon>
    </lineage>
</organism>
<reference evidence="3" key="1">
    <citation type="submission" date="2017-09" db="EMBL/GenBank/DDBJ databases">
        <title>Depth-based differentiation of microbial function through sediment-hosted aquifers and enrichment of novel symbionts in the deep terrestrial subsurface.</title>
        <authorList>
            <person name="Probst A.J."/>
            <person name="Ladd B."/>
            <person name="Jarett J.K."/>
            <person name="Geller-Mcgrath D.E."/>
            <person name="Sieber C.M.K."/>
            <person name="Emerson J.B."/>
            <person name="Anantharaman K."/>
            <person name="Thomas B.C."/>
            <person name="Malmstrom R."/>
            <person name="Stieglmeier M."/>
            <person name="Klingl A."/>
            <person name="Woyke T."/>
            <person name="Ryan C.M."/>
            <person name="Banfield J.F."/>
        </authorList>
    </citation>
    <scope>NUCLEOTIDE SEQUENCE [LARGE SCALE GENOMIC DNA]</scope>
</reference>
<evidence type="ECO:0000313" key="3">
    <source>
        <dbReference type="Proteomes" id="UP000231669"/>
    </source>
</evidence>
<accession>A0A2M6YF23</accession>
<dbReference type="Gene3D" id="3.30.2310.20">
    <property type="entry name" value="RelE-like"/>
    <property type="match status" value="1"/>
</dbReference>
<comment type="caution">
    <text evidence="2">The sequence shown here is derived from an EMBL/GenBank/DDBJ whole genome shotgun (WGS) entry which is preliminary data.</text>
</comment>
<dbReference type="InterPro" id="IPR007712">
    <property type="entry name" value="RelE/ParE_toxin"/>
</dbReference>
<dbReference type="EMBL" id="PEXE01000012">
    <property type="protein sequence ID" value="PIU28753.1"/>
    <property type="molecule type" value="Genomic_DNA"/>
</dbReference>
<evidence type="ECO:0000256" key="1">
    <source>
        <dbReference type="ARBA" id="ARBA00022649"/>
    </source>
</evidence>
<proteinExistence type="predicted"/>
<dbReference type="AlphaFoldDB" id="A0A2M6YF23"/>